<accession>A0A2K9E6M4</accession>
<keyword evidence="5" id="KW-1185">Reference proteome</keyword>
<reference evidence="4 5" key="1">
    <citation type="submission" date="2017-12" db="EMBL/GenBank/DDBJ databases">
        <title>Complete genome sequence of Herbivorax saccincola GGR1, a novel Cellulosome-producing hydrolytic bacterium in a thermophilic biogas plant, established by Illumina and Nanopore MinION sequencing.</title>
        <authorList>
            <person name="Pechtl A."/>
            <person name="Ruckert C."/>
            <person name="Koeck D.E."/>
            <person name="Maus I."/>
            <person name="Winkler A."/>
            <person name="Kalinowski J."/>
            <person name="Puhler A."/>
            <person name="Schwarz W.W."/>
            <person name="Zverlov V.V."/>
            <person name="Schluter A."/>
            <person name="Liebl W."/>
        </authorList>
    </citation>
    <scope>NUCLEOTIDE SEQUENCE [LARGE SCALE GENOMIC DNA]</scope>
    <source>
        <strain evidence="5">SR1</strain>
    </source>
</reference>
<dbReference type="PANTHER" id="PTHR22550">
    <property type="entry name" value="SPORE GERMINATION PROTEIN"/>
    <property type="match status" value="1"/>
</dbReference>
<dbReference type="AlphaFoldDB" id="A0A2K9E6M4"/>
<evidence type="ECO:0000256" key="2">
    <source>
        <dbReference type="ARBA" id="ARBA00023136"/>
    </source>
</evidence>
<feature type="transmembrane region" description="Helical" evidence="3">
    <location>
        <begin position="305"/>
        <end position="332"/>
    </location>
</feature>
<feature type="transmembrane region" description="Helical" evidence="3">
    <location>
        <begin position="274"/>
        <end position="293"/>
    </location>
</feature>
<dbReference type="GO" id="GO:0016020">
    <property type="term" value="C:membrane"/>
    <property type="evidence" value="ECO:0007669"/>
    <property type="project" value="InterPro"/>
</dbReference>
<keyword evidence="2 3" id="KW-0472">Membrane</keyword>
<evidence type="ECO:0000313" key="4">
    <source>
        <dbReference type="EMBL" id="AUG58038.1"/>
    </source>
</evidence>
<comment type="similarity">
    <text evidence="1">Belongs to the GerABKA family.</text>
</comment>
<dbReference type="GO" id="GO:0009847">
    <property type="term" value="P:spore germination"/>
    <property type="evidence" value="ECO:0007669"/>
    <property type="project" value="InterPro"/>
</dbReference>
<dbReference type="InterPro" id="IPR004995">
    <property type="entry name" value="Spore_Ger"/>
</dbReference>
<name>A0A2K9E6M4_9FIRM</name>
<evidence type="ECO:0000256" key="1">
    <source>
        <dbReference type="ARBA" id="ARBA00005278"/>
    </source>
</evidence>
<organism evidence="4 5">
    <name type="scientific">Acetivibrio saccincola</name>
    <dbReference type="NCBI Taxonomy" id="1677857"/>
    <lineage>
        <taxon>Bacteria</taxon>
        <taxon>Bacillati</taxon>
        <taxon>Bacillota</taxon>
        <taxon>Clostridia</taxon>
        <taxon>Eubacteriales</taxon>
        <taxon>Oscillospiraceae</taxon>
        <taxon>Acetivibrio</taxon>
    </lineage>
</organism>
<keyword evidence="3" id="KW-0812">Transmembrane</keyword>
<dbReference type="RefSeq" id="WP_159063446.1">
    <property type="nucleotide sequence ID" value="NZ_CP025197.1"/>
</dbReference>
<sequence>MCFLAEGENKFYSVFTSRIERRGIEEPTTQSVVRGPREGFSEDIAKNILIIKKRINNNSLRMINLNVGRVCKTKVAIMYIEGIAKKDIVNEVKKRIEKIKVDAVHDSSYIEELTKDDPYSVFPTYLSLEKSDSVSAALLQGKVAILVDGTPFVLTVPAVFFDFLQSSEDYYHHYIVASMMRIIRFITFYFVLLVPSAYVAITTYHQEILPTALLINIAAQREDVPFPVLFETFLMEFTFEILCEAGIRIPRAIGAAISVVGGVVIGQVAVEAGIMSAAVVIVVSFTAISSFSIPNYEMSSALRAVRFVFMILAGALGLYGLFMGIIILWLHLCKIKSVTVPYVTPLTPFIPRENKDTLIRFPLMENKKQDSWNWKA</sequence>
<feature type="transmembrane region" description="Helical" evidence="3">
    <location>
        <begin position="182"/>
        <end position="204"/>
    </location>
</feature>
<evidence type="ECO:0000256" key="3">
    <source>
        <dbReference type="SAM" id="Phobius"/>
    </source>
</evidence>
<dbReference type="EMBL" id="CP025197">
    <property type="protein sequence ID" value="AUG58038.1"/>
    <property type="molecule type" value="Genomic_DNA"/>
</dbReference>
<dbReference type="Pfam" id="PF03323">
    <property type="entry name" value="GerA"/>
    <property type="match status" value="1"/>
</dbReference>
<protein>
    <submittedName>
        <fullName evidence="4">Spore germination protein A1</fullName>
    </submittedName>
</protein>
<evidence type="ECO:0000313" key="5">
    <source>
        <dbReference type="Proteomes" id="UP000233534"/>
    </source>
</evidence>
<dbReference type="KEGG" id="hsc:HVS_10715"/>
<dbReference type="Proteomes" id="UP000233534">
    <property type="component" value="Chromosome"/>
</dbReference>
<proteinExistence type="inferred from homology"/>
<dbReference type="PANTHER" id="PTHR22550:SF5">
    <property type="entry name" value="LEUCINE ZIPPER PROTEIN 4"/>
    <property type="match status" value="1"/>
</dbReference>
<dbReference type="InterPro" id="IPR050768">
    <property type="entry name" value="UPF0353/GerABKA_families"/>
</dbReference>
<gene>
    <name evidence="4" type="primary">gerAA1</name>
    <name evidence="4" type="ORF">HVS_10715</name>
</gene>
<keyword evidence="3" id="KW-1133">Transmembrane helix</keyword>